<sequence>MKLPKGAYLGYANLVHDWLIEERPPFKLVNLKELMLKWSPSGRCHKEDYVTQCMDFVCFYLVRACDPPERIQKYSCRVSSRGGKKEDLEDLPEEIVFTLIGCLGLGQPELEMSAEDLKMRRRNSGASWGRRIEFADNRSSIGRPAACAGYLRYASRSPGHCTQSSAEHCAPSQ</sequence>
<dbReference type="AlphaFoldDB" id="A0A368F9I4"/>
<reference evidence="1 2" key="1">
    <citation type="submission" date="2014-10" db="EMBL/GenBank/DDBJ databases">
        <title>Draft genome of the hookworm Ancylostoma caninum.</title>
        <authorList>
            <person name="Mitreva M."/>
        </authorList>
    </citation>
    <scope>NUCLEOTIDE SEQUENCE [LARGE SCALE GENOMIC DNA]</scope>
    <source>
        <strain evidence="1 2">Baltimore</strain>
    </source>
</reference>
<gene>
    <name evidence="1" type="ORF">ANCCAN_27435</name>
</gene>
<accession>A0A368F9I4</accession>
<proteinExistence type="predicted"/>
<protein>
    <submittedName>
        <fullName evidence="1">Uncharacterized protein</fullName>
    </submittedName>
</protein>
<dbReference type="Proteomes" id="UP000252519">
    <property type="component" value="Unassembled WGS sequence"/>
</dbReference>
<keyword evidence="2" id="KW-1185">Reference proteome</keyword>
<evidence type="ECO:0000313" key="2">
    <source>
        <dbReference type="Proteomes" id="UP000252519"/>
    </source>
</evidence>
<name>A0A368F9I4_ANCCA</name>
<comment type="caution">
    <text evidence="1">The sequence shown here is derived from an EMBL/GenBank/DDBJ whole genome shotgun (WGS) entry which is preliminary data.</text>
</comment>
<organism evidence="1 2">
    <name type="scientific">Ancylostoma caninum</name>
    <name type="common">Dog hookworm</name>
    <dbReference type="NCBI Taxonomy" id="29170"/>
    <lineage>
        <taxon>Eukaryota</taxon>
        <taxon>Metazoa</taxon>
        <taxon>Ecdysozoa</taxon>
        <taxon>Nematoda</taxon>
        <taxon>Chromadorea</taxon>
        <taxon>Rhabditida</taxon>
        <taxon>Rhabditina</taxon>
        <taxon>Rhabditomorpha</taxon>
        <taxon>Strongyloidea</taxon>
        <taxon>Ancylostomatidae</taxon>
        <taxon>Ancylostomatinae</taxon>
        <taxon>Ancylostoma</taxon>
    </lineage>
</organism>
<dbReference type="EMBL" id="JOJR01005873">
    <property type="protein sequence ID" value="RCN26837.1"/>
    <property type="molecule type" value="Genomic_DNA"/>
</dbReference>
<evidence type="ECO:0000313" key="1">
    <source>
        <dbReference type="EMBL" id="RCN26837.1"/>
    </source>
</evidence>
<dbReference type="OrthoDB" id="5898909at2759"/>